<comment type="caution">
    <text evidence="17">The sequence shown here is derived from an EMBL/GenBank/DDBJ whole genome shotgun (WGS) entry which is preliminary data.</text>
</comment>
<dbReference type="InterPro" id="IPR019758">
    <property type="entry name" value="Pept_S26A_signal_pept_1_CS"/>
</dbReference>
<evidence type="ECO:0000256" key="14">
    <source>
        <dbReference type="ARBA" id="ARBA00047037"/>
    </source>
</evidence>
<gene>
    <name evidence="17" type="ORF">CkaCkLH20_09252</name>
</gene>
<dbReference type="GeneID" id="62165041"/>
<dbReference type="GO" id="GO:0006465">
    <property type="term" value="P:signal peptide processing"/>
    <property type="evidence" value="ECO:0007669"/>
    <property type="project" value="UniProtKB-UniRule"/>
</dbReference>
<keyword evidence="10" id="KW-0735">Signal-anchor</keyword>
<evidence type="ECO:0000256" key="11">
    <source>
        <dbReference type="ARBA" id="ARBA00022989"/>
    </source>
</evidence>
<dbReference type="RefSeq" id="XP_038742900.1">
    <property type="nucleotide sequence ID" value="XM_038891967.1"/>
</dbReference>
<dbReference type="PANTHER" id="PTHR10806">
    <property type="entry name" value="SIGNAL PEPTIDASE COMPLEX CATALYTIC SUBUNIT SEC11"/>
    <property type="match status" value="1"/>
</dbReference>
<reference evidence="17" key="2">
    <citation type="submission" date="2020-11" db="EMBL/GenBank/DDBJ databases">
        <title>Whole genome sequencing of Colletotrichum sp.</title>
        <authorList>
            <person name="Li H."/>
        </authorList>
    </citation>
    <scope>NUCLEOTIDE SEQUENCE</scope>
    <source>
        <strain evidence="17">CkLH20</strain>
    </source>
</reference>
<keyword evidence="18" id="KW-1185">Reference proteome</keyword>
<evidence type="ECO:0000256" key="2">
    <source>
        <dbReference type="ARBA" id="ARBA00004648"/>
    </source>
</evidence>
<keyword evidence="11" id="KW-1133">Transmembrane helix</keyword>
<keyword evidence="8 15" id="KW-0378">Hydrolase</keyword>
<dbReference type="PROSITE" id="PS00501">
    <property type="entry name" value="SPASE_I_1"/>
    <property type="match status" value="1"/>
</dbReference>
<name>A0A9P6HZD7_9PEZI</name>
<dbReference type="EMBL" id="JAATWM020000032">
    <property type="protein sequence ID" value="KAF9873439.1"/>
    <property type="molecule type" value="Genomic_DNA"/>
</dbReference>
<dbReference type="InterPro" id="IPR001733">
    <property type="entry name" value="Peptidase_S26B"/>
</dbReference>
<accession>A0A9P6HZD7</accession>
<evidence type="ECO:0000256" key="1">
    <source>
        <dbReference type="ARBA" id="ARBA00000677"/>
    </source>
</evidence>
<dbReference type="PRINTS" id="PR00728">
    <property type="entry name" value="SIGNALPTASE"/>
</dbReference>
<feature type="compositionally biased region" description="Basic and acidic residues" evidence="16">
    <location>
        <begin position="195"/>
        <end position="214"/>
    </location>
</feature>
<dbReference type="PROSITE" id="PS00761">
    <property type="entry name" value="SPASE_I_3"/>
    <property type="match status" value="1"/>
</dbReference>
<comment type="subunit">
    <text evidence="14">Component of the signal peptidase complex (SPC) composed of a catalytic subunit SEC11 and three accessory subunits SPC1, SPC2 and SPC3. The complex induces a local thinning of the ER membrane which is used to measure the length of the signal peptide (SP) h-region of protein substrates. This ensures the selectivity of the complex towards h-regions shorter than 18-20 amino acids. SPC associates with the translocon complex.</text>
</comment>
<evidence type="ECO:0000256" key="3">
    <source>
        <dbReference type="ARBA" id="ARBA00011035"/>
    </source>
</evidence>
<organism evidence="17 18">
    <name type="scientific">Colletotrichum karsti</name>
    <dbReference type="NCBI Taxonomy" id="1095194"/>
    <lineage>
        <taxon>Eukaryota</taxon>
        <taxon>Fungi</taxon>
        <taxon>Dikarya</taxon>
        <taxon>Ascomycota</taxon>
        <taxon>Pezizomycotina</taxon>
        <taxon>Sordariomycetes</taxon>
        <taxon>Hypocreomycetidae</taxon>
        <taxon>Glomerellales</taxon>
        <taxon>Glomerellaceae</taxon>
        <taxon>Colletotrichum</taxon>
        <taxon>Colletotrichum boninense species complex</taxon>
    </lineage>
</organism>
<proteinExistence type="inferred from homology"/>
<comment type="catalytic activity">
    <reaction evidence="1 15">
        <text>Cleavage of hydrophobic, N-terminal signal or leader sequences from secreted and periplasmic proteins.</text>
        <dbReference type="EC" id="3.4.21.89"/>
    </reaction>
</comment>
<keyword evidence="6 15" id="KW-0645">Protease</keyword>
<comment type="subcellular location">
    <subcellularLocation>
        <location evidence="2">Endoplasmic reticulum membrane</location>
        <topology evidence="2">Single-pass type II membrane protein</topology>
    </subcellularLocation>
</comment>
<dbReference type="SUPFAM" id="SSF51306">
    <property type="entry name" value="LexA/Signal peptidase"/>
    <property type="match status" value="1"/>
</dbReference>
<dbReference type="InterPro" id="IPR019756">
    <property type="entry name" value="Pept_S26A_signal_pept_1_Ser-AS"/>
</dbReference>
<evidence type="ECO:0000256" key="4">
    <source>
        <dbReference type="ARBA" id="ARBA00013208"/>
    </source>
</evidence>
<dbReference type="GO" id="GO:0005787">
    <property type="term" value="C:signal peptidase complex"/>
    <property type="evidence" value="ECO:0007669"/>
    <property type="project" value="TreeGrafter"/>
</dbReference>
<evidence type="ECO:0000256" key="6">
    <source>
        <dbReference type="ARBA" id="ARBA00022670"/>
    </source>
</evidence>
<protein>
    <recommendedName>
        <fullName evidence="5 15">Signal peptidase complex catalytic subunit SEC11</fullName>
        <ecNumber evidence="4 15">3.4.21.89</ecNumber>
    </recommendedName>
</protein>
<evidence type="ECO:0000256" key="8">
    <source>
        <dbReference type="ARBA" id="ARBA00022801"/>
    </source>
</evidence>
<dbReference type="CDD" id="cd06530">
    <property type="entry name" value="S26_SPase_I"/>
    <property type="match status" value="1"/>
</dbReference>
<evidence type="ECO:0000313" key="17">
    <source>
        <dbReference type="EMBL" id="KAF9873439.1"/>
    </source>
</evidence>
<evidence type="ECO:0000256" key="12">
    <source>
        <dbReference type="ARBA" id="ARBA00023136"/>
    </source>
</evidence>
<evidence type="ECO:0000256" key="13">
    <source>
        <dbReference type="ARBA" id="ARBA00045533"/>
    </source>
</evidence>
<dbReference type="EC" id="3.4.21.89" evidence="4 15"/>
<evidence type="ECO:0000256" key="5">
    <source>
        <dbReference type="ARBA" id="ARBA00019685"/>
    </source>
</evidence>
<comment type="similarity">
    <text evidence="3 15">Belongs to the peptidase S26B family.</text>
</comment>
<evidence type="ECO:0000256" key="7">
    <source>
        <dbReference type="ARBA" id="ARBA00022692"/>
    </source>
</evidence>
<dbReference type="NCBIfam" id="TIGR02228">
    <property type="entry name" value="sigpep_I_arch"/>
    <property type="match status" value="1"/>
</dbReference>
<dbReference type="OrthoDB" id="10257561at2759"/>
<evidence type="ECO:0000256" key="15">
    <source>
        <dbReference type="RuleBase" id="RU362047"/>
    </source>
</evidence>
<dbReference type="PANTHER" id="PTHR10806:SF6">
    <property type="entry name" value="SIGNAL PEPTIDASE COMPLEX CATALYTIC SUBUNIT SEC11"/>
    <property type="match status" value="1"/>
</dbReference>
<keyword evidence="7" id="KW-0812">Transmembrane</keyword>
<dbReference type="InterPro" id="IPR036286">
    <property type="entry name" value="LexA/Signal_pep-like_sf"/>
</dbReference>
<keyword evidence="12" id="KW-0472">Membrane</keyword>
<reference evidence="17" key="1">
    <citation type="submission" date="2020-03" db="EMBL/GenBank/DDBJ databases">
        <authorList>
            <person name="He L."/>
        </authorList>
    </citation>
    <scope>NUCLEOTIDE SEQUENCE</scope>
    <source>
        <strain evidence="17">CkLH20</strain>
    </source>
</reference>
<evidence type="ECO:0000256" key="10">
    <source>
        <dbReference type="ARBA" id="ARBA00022968"/>
    </source>
</evidence>
<keyword evidence="9 15" id="KW-0256">Endoplasmic reticulum</keyword>
<sequence>MFSFMKSSRKSAAKLLTTFISLSTFFMAYKALTVISGTANPLTVVLSGSMEPAFARGDLLIIWGTSSPAVGDVVVYNVDNMPFPIVHRVIGTFVDEGQPKLLTKGDNNNVDDTGLYPAGQDYLSPDAVAGRVVGMIPFVGHITVAMSDYPWLRMVLFGFIALYTLLQEGKDDSCKVCSDRVESGDAEGPSSLEELPAHTAEDSCCASDEHKPEDPRVVIGGEAVFITESTDLSQLTESD</sequence>
<evidence type="ECO:0000256" key="9">
    <source>
        <dbReference type="ARBA" id="ARBA00022824"/>
    </source>
</evidence>
<dbReference type="GO" id="GO:0004252">
    <property type="term" value="F:serine-type endopeptidase activity"/>
    <property type="evidence" value="ECO:0007669"/>
    <property type="project" value="InterPro"/>
</dbReference>
<dbReference type="AlphaFoldDB" id="A0A9P6HZD7"/>
<dbReference type="InterPro" id="IPR019533">
    <property type="entry name" value="Peptidase_S26"/>
</dbReference>
<dbReference type="Proteomes" id="UP000781932">
    <property type="component" value="Unassembled WGS sequence"/>
</dbReference>
<feature type="region of interest" description="Disordered" evidence="16">
    <location>
        <begin position="179"/>
        <end position="214"/>
    </location>
</feature>
<evidence type="ECO:0000256" key="16">
    <source>
        <dbReference type="SAM" id="MobiDB-lite"/>
    </source>
</evidence>
<comment type="function">
    <text evidence="13">Catalytic component of the signal peptidase complex (SPC) which catalyzes the cleavage of N-terminal signal sequences from nascent proteins as they are translocated into the lumen of the endoplasmic reticulum. Specifically cleaves N-terminal signal peptides that contain a hydrophobic alpha-helix (h-region) shorter than 18-20 amino acids.</text>
</comment>
<dbReference type="GO" id="GO:0009003">
    <property type="term" value="F:signal peptidase activity"/>
    <property type="evidence" value="ECO:0007669"/>
    <property type="project" value="UniProtKB-EC"/>
</dbReference>
<evidence type="ECO:0000313" key="18">
    <source>
        <dbReference type="Proteomes" id="UP000781932"/>
    </source>
</evidence>